<accession>A0A934ITD4</accession>
<gene>
    <name evidence="4" type="ORF">JCR33_22365</name>
</gene>
<dbReference type="InterPro" id="IPR010131">
    <property type="entry name" value="MdtP/NodT-like"/>
</dbReference>
<keyword evidence="5" id="KW-1185">Reference proteome</keyword>
<comment type="similarity">
    <text evidence="1 2">Belongs to the outer membrane factor (OMF) (TC 1.B.17) family.</text>
</comment>
<keyword evidence="2" id="KW-0354">Hemolysis</keyword>
<sequence length="519" mass="54058">MGIVEQHLRRVGRRAAMPALLALAMAGCAANAVKLASGSASEPWAPSDAMTTSSLLPAADAETPQPTGPANYVVPANPAASLLQPPPQIVADRSYDLPALIDIAARNNPQTRIAWEEARQAALAVGMVEATFLPSISANVIAGAQRVRTPLPDNATGRSSFSTTAEAVVPALVLEWLVFDFGQRRANADLARHNAFAANIAFNGMHQRVIYNVAVAYYRYGATESQERAARRTLANSRRIADAADARMARGIGTSVEVAQARQMVAQAKLRLVEAEGARRDAYQGLLGAMGVSPTTKVKVSDVSARRLPRRLGEPTVKMIEEALAQRPDVLAAYSRFQASEAGIRAAEASFRPKIYLSAIAASDKASLSVSGLPGLGQQSTSAGVLVGITVPIYSGGLRAAQLQEARSLSNAAREAFVETQDAAAREIVIASDTLRTALAAHAAASELTAAAGVTYDAALKSYQSGVGTITDATIANSGLLDARVAEADAHAAALVAASTLGFALGAMTSRDAPAKLSR</sequence>
<dbReference type="PANTHER" id="PTHR30203">
    <property type="entry name" value="OUTER MEMBRANE CATION EFFLUX PROTEIN"/>
    <property type="match status" value="1"/>
</dbReference>
<keyword evidence="2" id="KW-0998">Cell outer membrane</keyword>
<keyword evidence="2" id="KW-0472">Membrane</keyword>
<keyword evidence="2" id="KW-0204">Cytolysis</keyword>
<feature type="signal peptide" evidence="3">
    <location>
        <begin position="1"/>
        <end position="29"/>
    </location>
</feature>
<reference evidence="4" key="1">
    <citation type="submission" date="2020-12" db="EMBL/GenBank/DDBJ databases">
        <title>Bacterial taxonomy.</title>
        <authorList>
            <person name="Pan X."/>
        </authorList>
    </citation>
    <scope>NUCLEOTIDE SEQUENCE</scope>
    <source>
        <strain evidence="4">B2012</strain>
    </source>
</reference>
<comment type="subcellular location">
    <subcellularLocation>
        <location evidence="2">Cell outer membrane</location>
        <topology evidence="2">Peripheral membrane protein</topology>
    </subcellularLocation>
</comment>
<dbReference type="RefSeq" id="WP_198884360.1">
    <property type="nucleotide sequence ID" value="NZ_JAEKJA010000027.1"/>
</dbReference>
<dbReference type="InterPro" id="IPR003423">
    <property type="entry name" value="OMP_efflux"/>
</dbReference>
<dbReference type="Pfam" id="PF02321">
    <property type="entry name" value="OEP"/>
    <property type="match status" value="2"/>
</dbReference>
<comment type="function">
    <text evidence="2">CyaE is necessary for transport of calmodulin-sensitive adenylate cyclase-hemolysin (cyclolysin).</text>
</comment>
<name>A0A934ITD4_9HYPH</name>
<dbReference type="Gene3D" id="1.20.1600.10">
    <property type="entry name" value="Outer membrane efflux proteins (OEP)"/>
    <property type="match status" value="1"/>
</dbReference>
<dbReference type="GO" id="GO:0031640">
    <property type="term" value="P:killing of cells of another organism"/>
    <property type="evidence" value="ECO:0007669"/>
    <property type="project" value="UniProtKB-KW"/>
</dbReference>
<evidence type="ECO:0000313" key="5">
    <source>
        <dbReference type="Proteomes" id="UP000609531"/>
    </source>
</evidence>
<dbReference type="InterPro" id="IPR028351">
    <property type="entry name" value="CyaE"/>
</dbReference>
<dbReference type="SUPFAM" id="SSF56954">
    <property type="entry name" value="Outer membrane efflux proteins (OEP)"/>
    <property type="match status" value="1"/>
</dbReference>
<evidence type="ECO:0000256" key="2">
    <source>
        <dbReference type="PIRNR" id="PIRNR001892"/>
    </source>
</evidence>
<dbReference type="EMBL" id="JAEKJA010000027">
    <property type="protein sequence ID" value="MBJ3778461.1"/>
    <property type="molecule type" value="Genomic_DNA"/>
</dbReference>
<keyword evidence="2" id="KW-0813">Transport</keyword>
<dbReference type="GO" id="GO:0009279">
    <property type="term" value="C:cell outer membrane"/>
    <property type="evidence" value="ECO:0007669"/>
    <property type="project" value="UniProtKB-SubCell"/>
</dbReference>
<evidence type="ECO:0000256" key="3">
    <source>
        <dbReference type="SAM" id="SignalP"/>
    </source>
</evidence>
<evidence type="ECO:0000313" key="4">
    <source>
        <dbReference type="EMBL" id="MBJ3778461.1"/>
    </source>
</evidence>
<evidence type="ECO:0000256" key="1">
    <source>
        <dbReference type="ARBA" id="ARBA00007613"/>
    </source>
</evidence>
<organism evidence="4 5">
    <name type="scientific">Acuticoccus mangrovi</name>
    <dbReference type="NCBI Taxonomy" id="2796142"/>
    <lineage>
        <taxon>Bacteria</taxon>
        <taxon>Pseudomonadati</taxon>
        <taxon>Pseudomonadota</taxon>
        <taxon>Alphaproteobacteria</taxon>
        <taxon>Hyphomicrobiales</taxon>
        <taxon>Amorphaceae</taxon>
        <taxon>Acuticoccus</taxon>
    </lineage>
</organism>
<dbReference type="PIRSF" id="PIRSF001892">
    <property type="entry name" value="CyaE"/>
    <property type="match status" value="1"/>
</dbReference>
<dbReference type="GO" id="GO:0015562">
    <property type="term" value="F:efflux transmembrane transporter activity"/>
    <property type="evidence" value="ECO:0007669"/>
    <property type="project" value="InterPro"/>
</dbReference>
<proteinExistence type="inferred from homology"/>
<feature type="chain" id="PRO_5037115003" description="Protein CyaE" evidence="3">
    <location>
        <begin position="30"/>
        <end position="519"/>
    </location>
</feature>
<dbReference type="Proteomes" id="UP000609531">
    <property type="component" value="Unassembled WGS sequence"/>
</dbReference>
<dbReference type="AlphaFoldDB" id="A0A934ITD4"/>
<comment type="caution">
    <text evidence="4">The sequence shown here is derived from an EMBL/GenBank/DDBJ whole genome shotgun (WGS) entry which is preliminary data.</text>
</comment>
<keyword evidence="3" id="KW-0732">Signal</keyword>
<protein>
    <recommendedName>
        <fullName evidence="2">Protein CyaE</fullName>
    </recommendedName>
</protein>
<dbReference type="PANTHER" id="PTHR30203:SF29">
    <property type="entry name" value="PROTEIN CYAE"/>
    <property type="match status" value="1"/>
</dbReference>